<dbReference type="AlphaFoldDB" id="A0AA35ZI10"/>
<dbReference type="Pfam" id="PF05562">
    <property type="entry name" value="WCOR413"/>
    <property type="match status" value="1"/>
</dbReference>
<evidence type="ECO:0000256" key="1">
    <source>
        <dbReference type="ARBA" id="ARBA00004141"/>
    </source>
</evidence>
<evidence type="ECO:0000256" key="6">
    <source>
        <dbReference type="SAM" id="Phobius"/>
    </source>
</evidence>
<comment type="subcellular location">
    <subcellularLocation>
        <location evidence="1">Membrane</location>
        <topology evidence="1">Multi-pass membrane protein</topology>
    </subcellularLocation>
</comment>
<gene>
    <name evidence="7" type="ORF">LSALG_LOCUS32034</name>
</gene>
<dbReference type="PANTHER" id="PTHR33596:SF17">
    <property type="entry name" value="COLD-REGULATED 413 INNER MEMBRANE PROTEIN 1, CHLOROPLASTIC-RELATED"/>
    <property type="match status" value="1"/>
</dbReference>
<sequence length="226" mass="24775">MLTLTHTLFSSATSTSSFPTLHCRLKPHVHSLNSHRSAHLPTPTSLQLFNPLRTAVENRGNLGMKQKWKRGFGPVCYSPPLTTSNLQWICTISAAVLMFAKGTAIQKSFIVPFFALQAPASLTSWIKGEYGILTAFLALLVRLFFSIPGELELPFIALLMVIVFPFQLANLRGRQEGVALSLIIAAFLAFQHFTRLGNLRGAFDQGSIIATLAILSIVAVPIMLLI</sequence>
<evidence type="ECO:0000256" key="5">
    <source>
        <dbReference type="ARBA" id="ARBA00023136"/>
    </source>
</evidence>
<feature type="transmembrane region" description="Helical" evidence="6">
    <location>
        <begin position="206"/>
        <end position="225"/>
    </location>
</feature>
<dbReference type="PANTHER" id="PTHR33596">
    <property type="entry name" value="COLD-REGULATED 413 PLASMA MEMBRANE PROTEIN 2"/>
    <property type="match status" value="1"/>
</dbReference>
<dbReference type="GO" id="GO:0016020">
    <property type="term" value="C:membrane"/>
    <property type="evidence" value="ECO:0007669"/>
    <property type="project" value="UniProtKB-SubCell"/>
</dbReference>
<dbReference type="EMBL" id="OX465083">
    <property type="protein sequence ID" value="CAI9293000.1"/>
    <property type="molecule type" value="Genomic_DNA"/>
</dbReference>
<evidence type="ECO:0000256" key="2">
    <source>
        <dbReference type="ARBA" id="ARBA00005852"/>
    </source>
</evidence>
<evidence type="ECO:0000313" key="7">
    <source>
        <dbReference type="EMBL" id="CAI9293000.1"/>
    </source>
</evidence>
<keyword evidence="8" id="KW-1185">Reference proteome</keyword>
<dbReference type="InterPro" id="IPR008892">
    <property type="entry name" value="COR413"/>
</dbReference>
<evidence type="ECO:0000256" key="4">
    <source>
        <dbReference type="ARBA" id="ARBA00022989"/>
    </source>
</evidence>
<evidence type="ECO:0000313" key="8">
    <source>
        <dbReference type="Proteomes" id="UP001177003"/>
    </source>
</evidence>
<keyword evidence="4 6" id="KW-1133">Transmembrane helix</keyword>
<keyword evidence="3 6" id="KW-0812">Transmembrane</keyword>
<feature type="transmembrane region" description="Helical" evidence="6">
    <location>
        <begin position="178"/>
        <end position="194"/>
    </location>
</feature>
<evidence type="ECO:0000256" key="3">
    <source>
        <dbReference type="ARBA" id="ARBA00022692"/>
    </source>
</evidence>
<organism evidence="7 8">
    <name type="scientific">Lactuca saligna</name>
    <name type="common">Willowleaf lettuce</name>
    <dbReference type="NCBI Taxonomy" id="75948"/>
    <lineage>
        <taxon>Eukaryota</taxon>
        <taxon>Viridiplantae</taxon>
        <taxon>Streptophyta</taxon>
        <taxon>Embryophyta</taxon>
        <taxon>Tracheophyta</taxon>
        <taxon>Spermatophyta</taxon>
        <taxon>Magnoliopsida</taxon>
        <taxon>eudicotyledons</taxon>
        <taxon>Gunneridae</taxon>
        <taxon>Pentapetalae</taxon>
        <taxon>asterids</taxon>
        <taxon>campanulids</taxon>
        <taxon>Asterales</taxon>
        <taxon>Asteraceae</taxon>
        <taxon>Cichorioideae</taxon>
        <taxon>Cichorieae</taxon>
        <taxon>Lactucinae</taxon>
        <taxon>Lactuca</taxon>
    </lineage>
</organism>
<dbReference type="Proteomes" id="UP001177003">
    <property type="component" value="Chromosome 7"/>
</dbReference>
<reference evidence="7" key="1">
    <citation type="submission" date="2023-04" db="EMBL/GenBank/DDBJ databases">
        <authorList>
            <person name="Vijverberg K."/>
            <person name="Xiong W."/>
            <person name="Schranz E."/>
        </authorList>
    </citation>
    <scope>NUCLEOTIDE SEQUENCE</scope>
</reference>
<keyword evidence="5 6" id="KW-0472">Membrane</keyword>
<proteinExistence type="inferred from homology"/>
<comment type="similarity">
    <text evidence="2">Belongs to the Cold-regulated 413 protein family.</text>
</comment>
<name>A0AA35ZI10_LACSI</name>
<feature type="transmembrane region" description="Helical" evidence="6">
    <location>
        <begin position="153"/>
        <end position="171"/>
    </location>
</feature>
<protein>
    <submittedName>
        <fullName evidence="7">Uncharacterized protein</fullName>
    </submittedName>
</protein>
<accession>A0AA35ZI10</accession>